<dbReference type="GeneID" id="23462752"/>
<evidence type="ECO:0000313" key="2">
    <source>
        <dbReference type="Proteomes" id="UP000202511"/>
    </source>
</evidence>
<reference evidence="1 2" key="1">
    <citation type="journal article" date="2015" name="Parasitol. Res.">
        <title>Viruses in close associations with free-living amoebae.</title>
        <authorList>
            <person name="Scheid P."/>
        </authorList>
    </citation>
    <scope>NUCLEOTIDE SEQUENCE [LARGE SCALE GENOMIC DNA]</scope>
    <source>
        <strain evidence="1">KlaHel</strain>
    </source>
</reference>
<evidence type="ECO:0000313" key="1">
    <source>
        <dbReference type="EMBL" id="AJF97835.1"/>
    </source>
</evidence>
<proteinExistence type="predicted"/>
<accession>A0A0B5J7H4</accession>
<name>A0A0B5J7H4_9VIRU</name>
<dbReference type="EMBL" id="KP136319">
    <property type="protein sequence ID" value="AJF97835.1"/>
    <property type="molecule type" value="Genomic_DNA"/>
</dbReference>
<protein>
    <submittedName>
        <fullName evidence="1">Uncharacterized protein</fullName>
    </submittedName>
</protein>
<organism evidence="1 2">
    <name type="scientific">Pandoravirus inopinatum</name>
    <dbReference type="NCBI Taxonomy" id="1605721"/>
    <lineage>
        <taxon>Viruses</taxon>
        <taxon>Pandoravirus</taxon>
    </lineage>
</organism>
<dbReference type="RefSeq" id="YP_009120070.1">
    <property type="nucleotide sequence ID" value="NC_026440.1"/>
</dbReference>
<sequence length="106" mass="11809">MCLLFLSLLTTSQWCVRFCLLGPGGGGCAPSPVNRLTVAHFLERRFPIVVDGDWQVKTAFWSFCRLAFFLWLCDTTCAWVSIVSGSRLSGVAATYLTHTRICRVSD</sequence>
<dbReference type="KEGG" id="vg:23462752"/>
<dbReference type="Proteomes" id="UP000202511">
    <property type="component" value="Segment"/>
</dbReference>